<keyword evidence="1" id="KW-0812">Transmembrane</keyword>
<organism evidence="2 3">
    <name type="scientific">Marinicrinis sediminis</name>
    <dbReference type="NCBI Taxonomy" id="1652465"/>
    <lineage>
        <taxon>Bacteria</taxon>
        <taxon>Bacillati</taxon>
        <taxon>Bacillota</taxon>
        <taxon>Bacilli</taxon>
        <taxon>Bacillales</taxon>
        <taxon>Paenibacillaceae</taxon>
    </lineage>
</organism>
<feature type="transmembrane region" description="Helical" evidence="1">
    <location>
        <begin position="61"/>
        <end position="83"/>
    </location>
</feature>
<accession>A0ABW5REA8</accession>
<gene>
    <name evidence="2" type="ORF">ACFSUC_17800</name>
</gene>
<sequence length="88" mass="9690">MSMNLWLLTLLLSILALIIVIIRKHLSPKIITYTISNISLAAIILYVINHMGLLGDMQIAINFYTIGTIVLLGIPGLCLLLGIQSFIL</sequence>
<keyword evidence="1" id="KW-1133">Transmembrane helix</keyword>
<dbReference type="Pfam" id="PF07441">
    <property type="entry name" value="BofA"/>
    <property type="match status" value="1"/>
</dbReference>
<feature type="transmembrane region" description="Helical" evidence="1">
    <location>
        <begin position="6"/>
        <end position="23"/>
    </location>
</feature>
<comment type="caution">
    <text evidence="2">The sequence shown here is derived from an EMBL/GenBank/DDBJ whole genome shotgun (WGS) entry which is preliminary data.</text>
</comment>
<dbReference type="RefSeq" id="WP_379930996.1">
    <property type="nucleotide sequence ID" value="NZ_JBHUMM010000044.1"/>
</dbReference>
<feature type="transmembrane region" description="Helical" evidence="1">
    <location>
        <begin position="30"/>
        <end position="49"/>
    </location>
</feature>
<keyword evidence="1" id="KW-0472">Membrane</keyword>
<keyword evidence="3" id="KW-1185">Reference proteome</keyword>
<evidence type="ECO:0000313" key="2">
    <source>
        <dbReference type="EMBL" id="MFD2673405.1"/>
    </source>
</evidence>
<protein>
    <submittedName>
        <fullName evidence="2">Pro-sigmaK processing inhibitor BofA family protein</fullName>
    </submittedName>
</protein>
<dbReference type="EMBL" id="JBHUMM010000044">
    <property type="protein sequence ID" value="MFD2673405.1"/>
    <property type="molecule type" value="Genomic_DNA"/>
</dbReference>
<evidence type="ECO:0000313" key="3">
    <source>
        <dbReference type="Proteomes" id="UP001597497"/>
    </source>
</evidence>
<evidence type="ECO:0000256" key="1">
    <source>
        <dbReference type="SAM" id="Phobius"/>
    </source>
</evidence>
<reference evidence="3" key="1">
    <citation type="journal article" date="2019" name="Int. J. Syst. Evol. Microbiol.">
        <title>The Global Catalogue of Microorganisms (GCM) 10K type strain sequencing project: providing services to taxonomists for standard genome sequencing and annotation.</title>
        <authorList>
            <consortium name="The Broad Institute Genomics Platform"/>
            <consortium name="The Broad Institute Genome Sequencing Center for Infectious Disease"/>
            <person name="Wu L."/>
            <person name="Ma J."/>
        </authorList>
    </citation>
    <scope>NUCLEOTIDE SEQUENCE [LARGE SCALE GENOMIC DNA]</scope>
    <source>
        <strain evidence="3">KCTC 33676</strain>
    </source>
</reference>
<dbReference type="InterPro" id="IPR010001">
    <property type="entry name" value="BofA"/>
</dbReference>
<dbReference type="Proteomes" id="UP001597497">
    <property type="component" value="Unassembled WGS sequence"/>
</dbReference>
<name>A0ABW5REA8_9BACL</name>
<proteinExistence type="predicted"/>